<dbReference type="Proteomes" id="UP000246702">
    <property type="component" value="Unassembled WGS sequence"/>
</dbReference>
<feature type="compositionally biased region" description="Basic and acidic residues" evidence="1">
    <location>
        <begin position="40"/>
        <end position="49"/>
    </location>
</feature>
<dbReference type="AlphaFoldDB" id="A0A317WYW2"/>
<accession>A0A317WYW2</accession>
<dbReference type="OrthoDB" id="4510392at2759"/>
<dbReference type="GeneID" id="37113574"/>
<evidence type="ECO:0000256" key="1">
    <source>
        <dbReference type="SAM" id="MobiDB-lite"/>
    </source>
</evidence>
<evidence type="ECO:0000313" key="3">
    <source>
        <dbReference type="Proteomes" id="UP000246702"/>
    </source>
</evidence>
<feature type="compositionally biased region" description="Basic residues" evidence="1">
    <location>
        <begin position="64"/>
        <end position="78"/>
    </location>
</feature>
<feature type="region of interest" description="Disordered" evidence="1">
    <location>
        <begin position="21"/>
        <end position="78"/>
    </location>
</feature>
<dbReference type="EMBL" id="MSFK01000010">
    <property type="protein sequence ID" value="PWY90457.1"/>
    <property type="molecule type" value="Genomic_DNA"/>
</dbReference>
<reference evidence="2 3" key="1">
    <citation type="submission" date="2016-12" db="EMBL/GenBank/DDBJ databases">
        <title>The genomes of Aspergillus section Nigri reveals drivers in fungal speciation.</title>
        <authorList>
            <consortium name="DOE Joint Genome Institute"/>
            <person name="Vesth T.C."/>
            <person name="Nybo J."/>
            <person name="Theobald S."/>
            <person name="Brandl J."/>
            <person name="Frisvad J.C."/>
            <person name="Nielsen K.F."/>
            <person name="Lyhne E.K."/>
            <person name="Kogle M.E."/>
            <person name="Kuo A."/>
            <person name="Riley R."/>
            <person name="Clum A."/>
            <person name="Nolan M."/>
            <person name="Lipzen A."/>
            <person name="Salamov A."/>
            <person name="Henrissat B."/>
            <person name="Wiebenga A."/>
            <person name="De Vries R.P."/>
            <person name="Grigoriev I.V."/>
            <person name="Mortensen U.H."/>
            <person name="Andersen M.R."/>
            <person name="Baker S.E."/>
        </authorList>
    </citation>
    <scope>NUCLEOTIDE SEQUENCE [LARGE SCALE GENOMIC DNA]</scope>
    <source>
        <strain evidence="2 3">CBS 115572</strain>
    </source>
</reference>
<comment type="caution">
    <text evidence="2">The sequence shown here is derived from an EMBL/GenBank/DDBJ whole genome shotgun (WGS) entry which is preliminary data.</text>
</comment>
<proteinExistence type="predicted"/>
<sequence>MATVSMTSDLEPYLASLRSYLAQNKPSAENSAEEPTNAVHNHDDRDAQRDQPYPKAGKDNNRVGHTRPVMKNRPCRTH</sequence>
<protein>
    <submittedName>
        <fullName evidence="2">Uncharacterized protein</fullName>
    </submittedName>
</protein>
<dbReference type="RefSeq" id="XP_025468835.1">
    <property type="nucleotide sequence ID" value="XM_025611431.1"/>
</dbReference>
<evidence type="ECO:0000313" key="2">
    <source>
        <dbReference type="EMBL" id="PWY90457.1"/>
    </source>
</evidence>
<gene>
    <name evidence="2" type="ORF">BO94DRAFT_533944</name>
</gene>
<keyword evidence="3" id="KW-1185">Reference proteome</keyword>
<name>A0A317WYW2_9EURO</name>
<feature type="compositionally biased region" description="Polar residues" evidence="1">
    <location>
        <begin position="21"/>
        <end position="34"/>
    </location>
</feature>
<organism evidence="2 3">
    <name type="scientific">Aspergillus sclerotioniger CBS 115572</name>
    <dbReference type="NCBI Taxonomy" id="1450535"/>
    <lineage>
        <taxon>Eukaryota</taxon>
        <taxon>Fungi</taxon>
        <taxon>Dikarya</taxon>
        <taxon>Ascomycota</taxon>
        <taxon>Pezizomycotina</taxon>
        <taxon>Eurotiomycetes</taxon>
        <taxon>Eurotiomycetidae</taxon>
        <taxon>Eurotiales</taxon>
        <taxon>Aspergillaceae</taxon>
        <taxon>Aspergillus</taxon>
        <taxon>Aspergillus subgen. Circumdati</taxon>
    </lineage>
</organism>